<dbReference type="AlphaFoldDB" id="A0A2Z2N6M8"/>
<protein>
    <recommendedName>
        <fullName evidence="3">KaiC-like domain-containing protein</fullName>
    </recommendedName>
</protein>
<dbReference type="OrthoDB" id="103620at2157"/>
<keyword evidence="2" id="KW-1185">Reference proteome</keyword>
<proteinExistence type="predicted"/>
<dbReference type="RefSeq" id="WP_088867263.1">
    <property type="nucleotide sequence ID" value="NZ_CP015106.1"/>
</dbReference>
<dbReference type="KEGG" id="trl:A3L10_08810"/>
<reference evidence="1 2" key="1">
    <citation type="submission" date="2016-04" db="EMBL/GenBank/DDBJ databases">
        <title>Complete genome sequence of Thermococcus radiotolerans type strain EJ2.</title>
        <authorList>
            <person name="Oger P.M."/>
        </authorList>
    </citation>
    <scope>NUCLEOTIDE SEQUENCE [LARGE SCALE GENOMIC DNA]</scope>
    <source>
        <strain evidence="1 2">EJ2</strain>
    </source>
</reference>
<name>A0A2Z2N6M8_9EURY</name>
<dbReference type="Proteomes" id="UP000250085">
    <property type="component" value="Chromosome"/>
</dbReference>
<evidence type="ECO:0000313" key="1">
    <source>
        <dbReference type="EMBL" id="ASJ15222.1"/>
    </source>
</evidence>
<dbReference type="EMBL" id="CP015106">
    <property type="protein sequence ID" value="ASJ15222.1"/>
    <property type="molecule type" value="Genomic_DNA"/>
</dbReference>
<dbReference type="InterPro" id="IPR027417">
    <property type="entry name" value="P-loop_NTPase"/>
</dbReference>
<organism evidence="1 2">
    <name type="scientific">Thermococcus radiotolerans</name>
    <dbReference type="NCBI Taxonomy" id="187880"/>
    <lineage>
        <taxon>Archaea</taxon>
        <taxon>Methanobacteriati</taxon>
        <taxon>Methanobacteriota</taxon>
        <taxon>Thermococci</taxon>
        <taxon>Thermococcales</taxon>
        <taxon>Thermococcaceae</taxon>
        <taxon>Thermococcus</taxon>
    </lineage>
</organism>
<gene>
    <name evidence="1" type="ORF">A3L10_08810</name>
</gene>
<dbReference type="Gene3D" id="3.40.50.300">
    <property type="entry name" value="P-loop containing nucleotide triphosphate hydrolases"/>
    <property type="match status" value="1"/>
</dbReference>
<evidence type="ECO:0008006" key="3">
    <source>
        <dbReference type="Google" id="ProtNLM"/>
    </source>
</evidence>
<dbReference type="SUPFAM" id="SSF52540">
    <property type="entry name" value="P-loop containing nucleoside triphosphate hydrolases"/>
    <property type="match status" value="1"/>
</dbReference>
<accession>A0A2Z2N6M8</accession>
<dbReference type="GeneID" id="33328945"/>
<sequence length="252" mass="28591">MENEIIKTGIDELDTMLGGGLLDDSLVLVIYDTNSFGWVLGVEIFRSLVSRNGFGVVTNYSFPLSLLQKYGKMLGFDVRKLGESRDMAIIDVFSAVNGIAADLPFVYSPGEIDASTYLPKMVSVYYEILQEIGERKPIGLTITLDGFAYLFGEESTMKLLQKNLVMKESARVAERRKRPVNIFLLNQDRVSKRFISWISQYAEHIIEFSHREAPGVEKMVVRKSLLPDFEPCTAEFRFSKGKIRIVPERLEI</sequence>
<evidence type="ECO:0000313" key="2">
    <source>
        <dbReference type="Proteomes" id="UP000250085"/>
    </source>
</evidence>